<dbReference type="InParanoid" id="A0A0G4H3U1"/>
<dbReference type="Proteomes" id="UP000041254">
    <property type="component" value="Unassembled WGS sequence"/>
</dbReference>
<dbReference type="VEuPathDB" id="CryptoDB:Vbra_19551"/>
<feature type="chain" id="PRO_5005191548" evidence="2">
    <location>
        <begin position="24"/>
        <end position="254"/>
    </location>
</feature>
<protein>
    <submittedName>
        <fullName evidence="3">Uncharacterized protein</fullName>
    </submittedName>
</protein>
<accession>A0A0G4H3U1</accession>
<evidence type="ECO:0000313" key="4">
    <source>
        <dbReference type="Proteomes" id="UP000041254"/>
    </source>
</evidence>
<feature type="region of interest" description="Disordered" evidence="1">
    <location>
        <begin position="28"/>
        <end position="59"/>
    </location>
</feature>
<dbReference type="SUPFAM" id="SSF50405">
    <property type="entry name" value="Actin-crosslinking proteins"/>
    <property type="match status" value="1"/>
</dbReference>
<sequence length="254" mass="26782">MRISTWCFAFFAGMLCVIGLVTAGPVLQEGGQRPMTPMTEADDADHTATTSDGTRHTRSATGGYEDLALLSLHVPPPCRHRVALLSCPHQPGERYVAFKPPEEPTMGAVMADRDARGTTETACLVPQENQDGQLTHGEVVAIRSSSGMYVAVTASGTVEAISDAVGPSERFKVINECMAAKEGMADGLAASGLASGLGRKCVIRKNGGRISDGDVIALKSTASGHYLTAEGCNWRVNASGPAIGVEERFMVRFV</sequence>
<dbReference type="EMBL" id="CDMY01000973">
    <property type="protein sequence ID" value="CEM38202.1"/>
    <property type="molecule type" value="Genomic_DNA"/>
</dbReference>
<keyword evidence="2" id="KW-0732">Signal</keyword>
<dbReference type="CDD" id="cd00257">
    <property type="entry name" value="beta-trefoil_FSCN-like"/>
    <property type="match status" value="1"/>
</dbReference>
<feature type="signal peptide" evidence="2">
    <location>
        <begin position="1"/>
        <end position="23"/>
    </location>
</feature>
<evidence type="ECO:0000313" key="3">
    <source>
        <dbReference type="EMBL" id="CEM38202.1"/>
    </source>
</evidence>
<evidence type="ECO:0000256" key="2">
    <source>
        <dbReference type="SAM" id="SignalP"/>
    </source>
</evidence>
<dbReference type="AlphaFoldDB" id="A0A0G4H3U1"/>
<evidence type="ECO:0000256" key="1">
    <source>
        <dbReference type="SAM" id="MobiDB-lite"/>
    </source>
</evidence>
<proteinExistence type="predicted"/>
<dbReference type="InterPro" id="IPR008999">
    <property type="entry name" value="Actin-crosslinking"/>
</dbReference>
<keyword evidence="4" id="KW-1185">Reference proteome</keyword>
<gene>
    <name evidence="3" type="ORF">Vbra_19551</name>
</gene>
<name>A0A0G4H3U1_VITBC</name>
<reference evidence="3 4" key="1">
    <citation type="submission" date="2014-11" db="EMBL/GenBank/DDBJ databases">
        <authorList>
            <person name="Zhu J."/>
            <person name="Qi W."/>
            <person name="Song R."/>
        </authorList>
    </citation>
    <scope>NUCLEOTIDE SEQUENCE [LARGE SCALE GENOMIC DNA]</scope>
</reference>
<organism evidence="3 4">
    <name type="scientific">Vitrella brassicaformis (strain CCMP3155)</name>
    <dbReference type="NCBI Taxonomy" id="1169540"/>
    <lineage>
        <taxon>Eukaryota</taxon>
        <taxon>Sar</taxon>
        <taxon>Alveolata</taxon>
        <taxon>Colpodellida</taxon>
        <taxon>Vitrellaceae</taxon>
        <taxon>Vitrella</taxon>
    </lineage>
</organism>
<dbReference type="Gene3D" id="2.80.10.50">
    <property type="match status" value="1"/>
</dbReference>